<protein>
    <submittedName>
        <fullName evidence="1">Uncharacterized protein</fullName>
    </submittedName>
</protein>
<dbReference type="RefSeq" id="WP_220198155.1">
    <property type="nucleotide sequence ID" value="NZ_BNJF01000004.1"/>
</dbReference>
<organism evidence="1 2">
    <name type="scientific">Ktedonospora formicarum</name>
    <dbReference type="NCBI Taxonomy" id="2778364"/>
    <lineage>
        <taxon>Bacteria</taxon>
        <taxon>Bacillati</taxon>
        <taxon>Chloroflexota</taxon>
        <taxon>Ktedonobacteria</taxon>
        <taxon>Ktedonobacterales</taxon>
        <taxon>Ktedonobacteraceae</taxon>
        <taxon>Ktedonospora</taxon>
    </lineage>
</organism>
<evidence type="ECO:0000313" key="1">
    <source>
        <dbReference type="EMBL" id="GHO49039.1"/>
    </source>
</evidence>
<dbReference type="EMBL" id="BNJF01000004">
    <property type="protein sequence ID" value="GHO49039.1"/>
    <property type="molecule type" value="Genomic_DNA"/>
</dbReference>
<evidence type="ECO:0000313" key="2">
    <source>
        <dbReference type="Proteomes" id="UP000612362"/>
    </source>
</evidence>
<name>A0A8J3IBJ4_9CHLR</name>
<proteinExistence type="predicted"/>
<dbReference type="AlphaFoldDB" id="A0A8J3IBJ4"/>
<reference evidence="1" key="1">
    <citation type="submission" date="2020-10" db="EMBL/GenBank/DDBJ databases">
        <title>Taxonomic study of unclassified bacteria belonging to the class Ktedonobacteria.</title>
        <authorList>
            <person name="Yabe S."/>
            <person name="Wang C.M."/>
            <person name="Zheng Y."/>
            <person name="Sakai Y."/>
            <person name="Cavaletti L."/>
            <person name="Monciardini P."/>
            <person name="Donadio S."/>
        </authorList>
    </citation>
    <scope>NUCLEOTIDE SEQUENCE</scope>
    <source>
        <strain evidence="1">SOSP1-1</strain>
    </source>
</reference>
<dbReference type="Proteomes" id="UP000612362">
    <property type="component" value="Unassembled WGS sequence"/>
</dbReference>
<sequence>MRIWDVTKGIPLAIKIAAGLYSEWVSIDQITEEVEGRKEIIDKMVYRYLQHTRIDGEERNKLSPFYAERISQRPCLLPSA</sequence>
<keyword evidence="2" id="KW-1185">Reference proteome</keyword>
<comment type="caution">
    <text evidence="1">The sequence shown here is derived from an EMBL/GenBank/DDBJ whole genome shotgun (WGS) entry which is preliminary data.</text>
</comment>
<accession>A0A8J3IBJ4</accession>
<gene>
    <name evidence="1" type="ORF">KSX_72020</name>
</gene>